<proteinExistence type="predicted"/>
<dbReference type="Proteomes" id="UP000009315">
    <property type="component" value="Unassembled WGS sequence"/>
</dbReference>
<evidence type="ECO:0000259" key="1">
    <source>
        <dbReference type="Pfam" id="PF02120"/>
    </source>
</evidence>
<dbReference type="RefSeq" id="WP_008413035.1">
    <property type="nucleotide sequence ID" value="NZ_CAOS01000013.1"/>
</dbReference>
<evidence type="ECO:0000313" key="2">
    <source>
        <dbReference type="EMBL" id="CCO09169.1"/>
    </source>
</evidence>
<sequence>MEIGKETGKVWPGIPFSLPGEKSNEQGEGFGELLLALLLNAQPAPAVREEQALAEETAGAASVKSGLWDGDQGAVISGQARPGAGVIRQSAENMVSFTEPDMPVLQYKADFAPVFAQTFAQTEGHLPPDKHEQSQIYMQAAAFFKDNGATEAVPAINSSGFEELSSINQPELTGHRLLDTAQSVIHHNLAPAQGFVQQKPLAGRYGQADGSVVDTGGAAQKQAATVEHNGLTAAKQQPMPEKTQFYQPPQAVVGNGLQDNKNENRPTAAPVLTDAAGRVNLAANGEANKLVSVANVLNREKSHQTLASNHMPLIAGTEENLRHERPVLEGPLTGQAKLDQPLTLVSQPDSFAINANQAEQTGQQVKPVPQQEVTASQLPAKISEMIRSLTLQHNPEHTVLRIKLQPAHLGEVQVKLTWSKGELSAQFIASTVTAKDAIEAAFPQLKEILAQQDIRLSEAAVFLGQSNSQSNQQRSPHWEKTAVLRNKVSGAYFAEPLADANAPATGTGAIAMAGLDLTV</sequence>
<dbReference type="EMBL" id="CAOS01000013">
    <property type="protein sequence ID" value="CCO09169.1"/>
    <property type="molecule type" value="Genomic_DNA"/>
</dbReference>
<reference evidence="2 3" key="1">
    <citation type="journal article" date="2013" name="Genome Announc.">
        <title>Genome Sequence of the Sulfate-Reducing Bacterium Desulfotomaculum hydrothermale Lam5(T).</title>
        <authorList>
            <person name="Amin O."/>
            <person name="Fardeau M.L."/>
            <person name="Valette O."/>
            <person name="Hirschler-Rea A."/>
            <person name="Barbe V."/>
            <person name="Medigue C."/>
            <person name="Vacherie B."/>
            <person name="Ollivier B."/>
            <person name="Bertin P.N."/>
            <person name="Dolla A."/>
        </authorList>
    </citation>
    <scope>NUCLEOTIDE SEQUENCE [LARGE SCALE GENOMIC DNA]</scope>
    <source>
        <strain evidence="3">Lam5 / DSM 18033</strain>
    </source>
</reference>
<dbReference type="AlphaFoldDB" id="K8E0N0"/>
<dbReference type="Pfam" id="PF02120">
    <property type="entry name" value="Flg_hook"/>
    <property type="match status" value="1"/>
</dbReference>
<protein>
    <recommendedName>
        <fullName evidence="1">Flagellar hook-length control protein-like C-terminal domain-containing protein</fullName>
    </recommendedName>
</protein>
<gene>
    <name evidence="2" type="ORF">DESHY_60341</name>
</gene>
<dbReference type="STRING" id="1121428.DESHY_60341"/>
<organism evidence="2 3">
    <name type="scientific">Desulforamulus hydrothermalis Lam5 = DSM 18033</name>
    <dbReference type="NCBI Taxonomy" id="1121428"/>
    <lineage>
        <taxon>Bacteria</taxon>
        <taxon>Bacillati</taxon>
        <taxon>Bacillota</taxon>
        <taxon>Clostridia</taxon>
        <taxon>Eubacteriales</taxon>
        <taxon>Peptococcaceae</taxon>
        <taxon>Desulforamulus</taxon>
    </lineage>
</organism>
<name>K8E0N0_9FIRM</name>
<dbReference type="InterPro" id="IPR021136">
    <property type="entry name" value="Flagellar_hook_control-like_C"/>
</dbReference>
<dbReference type="Gene3D" id="3.30.750.140">
    <property type="match status" value="1"/>
</dbReference>
<evidence type="ECO:0000313" key="3">
    <source>
        <dbReference type="Proteomes" id="UP000009315"/>
    </source>
</evidence>
<comment type="caution">
    <text evidence="2">The sequence shown here is derived from an EMBL/GenBank/DDBJ whole genome shotgun (WGS) entry which is preliminary data.</text>
</comment>
<dbReference type="CDD" id="cd17470">
    <property type="entry name" value="T3SS_Flik_C"/>
    <property type="match status" value="1"/>
</dbReference>
<accession>K8E0N0</accession>
<feature type="domain" description="Flagellar hook-length control protein-like C-terminal" evidence="1">
    <location>
        <begin position="391"/>
        <end position="469"/>
    </location>
</feature>
<dbReference type="eggNOG" id="COG3144">
    <property type="taxonomic scope" value="Bacteria"/>
</dbReference>
<dbReference type="InterPro" id="IPR038610">
    <property type="entry name" value="FliK-like_C_sf"/>
</dbReference>
<keyword evidence="3" id="KW-1185">Reference proteome</keyword>